<name>A0A8R1EXE7_CAEJA</name>
<dbReference type="Pfam" id="PF13650">
    <property type="entry name" value="Asp_protease_2"/>
    <property type="match status" value="1"/>
</dbReference>
<dbReference type="SUPFAM" id="SSF57756">
    <property type="entry name" value="Retrovirus zinc finger-like domains"/>
    <property type="match status" value="1"/>
</dbReference>
<dbReference type="GO" id="GO:0004190">
    <property type="term" value="F:aspartic-type endopeptidase activity"/>
    <property type="evidence" value="ECO:0007669"/>
    <property type="project" value="InterPro"/>
</dbReference>
<dbReference type="InterPro" id="IPR036875">
    <property type="entry name" value="Znf_CCHC_sf"/>
</dbReference>
<dbReference type="PROSITE" id="PS50158">
    <property type="entry name" value="ZF_CCHC"/>
    <property type="match status" value="1"/>
</dbReference>
<evidence type="ECO:0000256" key="1">
    <source>
        <dbReference type="PROSITE-ProRule" id="PRU00047"/>
    </source>
</evidence>
<dbReference type="InterPro" id="IPR021109">
    <property type="entry name" value="Peptidase_aspartic_dom_sf"/>
</dbReference>
<dbReference type="Proteomes" id="UP000005237">
    <property type="component" value="Unassembled WGS sequence"/>
</dbReference>
<dbReference type="CDD" id="cd00303">
    <property type="entry name" value="retropepsin_like"/>
    <property type="match status" value="1"/>
</dbReference>
<protein>
    <submittedName>
        <fullName evidence="3">CCHC-type domain-containing protein</fullName>
    </submittedName>
</protein>
<reference evidence="3" key="2">
    <citation type="submission" date="2022-06" db="UniProtKB">
        <authorList>
            <consortium name="EnsemblMetazoa"/>
        </authorList>
    </citation>
    <scope>IDENTIFICATION</scope>
    <source>
        <strain evidence="3">DF5081</strain>
    </source>
</reference>
<feature type="domain" description="CCHC-type" evidence="2">
    <location>
        <begin position="49"/>
        <end position="64"/>
    </location>
</feature>
<dbReference type="GO" id="GO:0006508">
    <property type="term" value="P:proteolysis"/>
    <property type="evidence" value="ECO:0007669"/>
    <property type="project" value="InterPro"/>
</dbReference>
<dbReference type="GO" id="GO:0005737">
    <property type="term" value="C:cytoplasm"/>
    <property type="evidence" value="ECO:0007669"/>
    <property type="project" value="UniProtKB-ARBA"/>
</dbReference>
<sequence>MILKQVSICPNFKPVQRENGGLKRCWECQEIGCHALTCSRAPRSTSVTCYKCGEIGHYSNKCSQEQLSSSAQAVNRPSSGSVQEVNRPVAKTPIVENLSEGLGPKTVEKGRIGGVEVEMVIDSGATISLIPKTLWHKMVKVNGKEWERKCALEEPDITSVFTASNQPMKLVHQVKLETSLKARTRDVVFYVVDVERESVILGTNAFEAMGISMSIQ</sequence>
<dbReference type="EnsemblMetazoa" id="CJA42767.1">
    <property type="protein sequence ID" value="CJA42767.1"/>
    <property type="gene ID" value="WBGene00218615"/>
</dbReference>
<keyword evidence="1" id="KW-0479">Metal-binding</keyword>
<dbReference type="SUPFAM" id="SSF50630">
    <property type="entry name" value="Acid proteases"/>
    <property type="match status" value="1"/>
</dbReference>
<accession>A0A8R1EXE7</accession>
<keyword evidence="4" id="KW-1185">Reference proteome</keyword>
<keyword evidence="1" id="KW-0863">Zinc-finger</keyword>
<dbReference type="GO" id="GO:0019899">
    <property type="term" value="F:enzyme binding"/>
    <property type="evidence" value="ECO:0007669"/>
    <property type="project" value="UniProtKB-ARBA"/>
</dbReference>
<dbReference type="PROSITE" id="PS00141">
    <property type="entry name" value="ASP_PROTEASE"/>
    <property type="match status" value="1"/>
</dbReference>
<reference evidence="4" key="1">
    <citation type="submission" date="2010-08" db="EMBL/GenBank/DDBJ databases">
        <authorList>
            <consortium name="Caenorhabditis japonica Sequencing Consortium"/>
            <person name="Wilson R.K."/>
        </authorList>
    </citation>
    <scope>NUCLEOTIDE SEQUENCE [LARGE SCALE GENOMIC DNA]</scope>
    <source>
        <strain evidence="4">DF5081</strain>
    </source>
</reference>
<evidence type="ECO:0000259" key="2">
    <source>
        <dbReference type="PROSITE" id="PS50158"/>
    </source>
</evidence>
<dbReference type="GO" id="GO:0003676">
    <property type="term" value="F:nucleic acid binding"/>
    <property type="evidence" value="ECO:0007669"/>
    <property type="project" value="InterPro"/>
</dbReference>
<dbReference type="AlphaFoldDB" id="A0A8R1EXE7"/>
<keyword evidence="1" id="KW-0862">Zinc</keyword>
<evidence type="ECO:0000313" key="3">
    <source>
        <dbReference type="EnsemblMetazoa" id="CJA42767.1"/>
    </source>
</evidence>
<proteinExistence type="predicted"/>
<dbReference type="GO" id="GO:0008270">
    <property type="term" value="F:zinc ion binding"/>
    <property type="evidence" value="ECO:0007669"/>
    <property type="project" value="UniProtKB-KW"/>
</dbReference>
<dbReference type="SMART" id="SM00343">
    <property type="entry name" value="ZnF_C2HC"/>
    <property type="match status" value="1"/>
</dbReference>
<dbReference type="InterPro" id="IPR001969">
    <property type="entry name" value="Aspartic_peptidase_AS"/>
</dbReference>
<dbReference type="Gene3D" id="2.40.70.10">
    <property type="entry name" value="Acid Proteases"/>
    <property type="match status" value="1"/>
</dbReference>
<dbReference type="Gene3D" id="4.10.60.10">
    <property type="entry name" value="Zinc finger, CCHC-type"/>
    <property type="match status" value="1"/>
</dbReference>
<dbReference type="InterPro" id="IPR001878">
    <property type="entry name" value="Znf_CCHC"/>
</dbReference>
<organism evidence="3 4">
    <name type="scientific">Caenorhabditis japonica</name>
    <dbReference type="NCBI Taxonomy" id="281687"/>
    <lineage>
        <taxon>Eukaryota</taxon>
        <taxon>Metazoa</taxon>
        <taxon>Ecdysozoa</taxon>
        <taxon>Nematoda</taxon>
        <taxon>Chromadorea</taxon>
        <taxon>Rhabditida</taxon>
        <taxon>Rhabditina</taxon>
        <taxon>Rhabditomorpha</taxon>
        <taxon>Rhabditoidea</taxon>
        <taxon>Rhabditidae</taxon>
        <taxon>Peloderinae</taxon>
        <taxon>Caenorhabditis</taxon>
    </lineage>
</organism>
<evidence type="ECO:0000313" key="4">
    <source>
        <dbReference type="Proteomes" id="UP000005237"/>
    </source>
</evidence>
<dbReference type="Pfam" id="PF00098">
    <property type="entry name" value="zf-CCHC"/>
    <property type="match status" value="1"/>
</dbReference>